<accession>A0ABQ2XAH4</accession>
<evidence type="ECO:0000313" key="7">
    <source>
        <dbReference type="Proteomes" id="UP000617743"/>
    </source>
</evidence>
<dbReference type="EMBL" id="BMWC01000005">
    <property type="protein sequence ID" value="GGX07394.1"/>
    <property type="molecule type" value="Genomic_DNA"/>
</dbReference>
<dbReference type="Pfam" id="PF18603">
    <property type="entry name" value="LAL_C2"/>
    <property type="match status" value="1"/>
</dbReference>
<dbReference type="InterPro" id="IPR052032">
    <property type="entry name" value="ATP-dep_AA_Ligase"/>
</dbReference>
<evidence type="ECO:0000256" key="1">
    <source>
        <dbReference type="ARBA" id="ARBA00022598"/>
    </source>
</evidence>
<keyword evidence="2 4" id="KW-0547">Nucleotide-binding</keyword>
<evidence type="ECO:0000256" key="2">
    <source>
        <dbReference type="ARBA" id="ARBA00022741"/>
    </source>
</evidence>
<gene>
    <name evidence="6" type="ORF">GCM10010383_41950</name>
</gene>
<keyword evidence="3 4" id="KW-0067">ATP-binding</keyword>
<reference evidence="7" key="1">
    <citation type="journal article" date="2019" name="Int. J. Syst. Evol. Microbiol.">
        <title>The Global Catalogue of Microorganisms (GCM) 10K type strain sequencing project: providing services to taxonomists for standard genome sequencing and annotation.</title>
        <authorList>
            <consortium name="The Broad Institute Genomics Platform"/>
            <consortium name="The Broad Institute Genome Sequencing Center for Infectious Disease"/>
            <person name="Wu L."/>
            <person name="Ma J."/>
        </authorList>
    </citation>
    <scope>NUCLEOTIDE SEQUENCE [LARGE SCALE GENOMIC DNA]</scope>
    <source>
        <strain evidence="7">JCM 4866</strain>
    </source>
</reference>
<protein>
    <recommendedName>
        <fullName evidence="5">ATP-grasp domain-containing protein</fullName>
    </recommendedName>
</protein>
<dbReference type="Gene3D" id="3.30.470.20">
    <property type="entry name" value="ATP-grasp fold, B domain"/>
    <property type="match status" value="1"/>
</dbReference>
<proteinExistence type="predicted"/>
<dbReference type="InterPro" id="IPR041472">
    <property type="entry name" value="BL00235/CARNS1_N"/>
</dbReference>
<evidence type="ECO:0000259" key="5">
    <source>
        <dbReference type="PROSITE" id="PS50975"/>
    </source>
</evidence>
<feature type="domain" description="ATP-grasp" evidence="5">
    <location>
        <begin position="153"/>
        <end position="341"/>
    </location>
</feature>
<keyword evidence="7" id="KW-1185">Reference proteome</keyword>
<dbReference type="InterPro" id="IPR011761">
    <property type="entry name" value="ATP-grasp"/>
</dbReference>
<name>A0ABQ2XAH4_9ACTN</name>
<evidence type="ECO:0000256" key="4">
    <source>
        <dbReference type="PROSITE-ProRule" id="PRU00409"/>
    </source>
</evidence>
<evidence type="ECO:0000256" key="3">
    <source>
        <dbReference type="ARBA" id="ARBA00022840"/>
    </source>
</evidence>
<sequence length="474" mass="50204">MQAGALRGPGCPPISPDHWGDGCGCASLTNGSEESDRKRGMIVLPGRVLVIGDSIRLVSKAKSAGIDVVYIQKPSQFDPALIPHCQQLALVDYQHVPSAAAMAAALHRIAPITRIVTQTEAAQLVAGHLTDTLGIPGTSERCARLLHDKSAMRALLNEQGIGPVPYAVNPTHAQLREFVVSHGAAIVKPTKGSGSLGVRRIESVEDVDEVWAWCQSFELGEFQVEKHLVGPELSVEAFSESGRHTIIAVTAKDTDGGTVELGHVIPAPLAEDQLDQIRELTVRLLDAVGLEDGPSHTEIILTAEGPRVVESHTRRGGDRINDLVRMVYGVDMEEATYRLVGEGAPLDGHLHPARGAAAIRFLTAAPGVVTSVTGLDAARAVDGVVEVSVSVEAGSVVPELRWSDDRCGHVIVRADDADTAARLARTVAGHISINTEPVTGDCPDPDASEPDTLSSVLRPYDEVFDPFHGAVTAP</sequence>
<comment type="caution">
    <text evidence="6">The sequence shown here is derived from an EMBL/GenBank/DDBJ whole genome shotgun (WGS) entry which is preliminary data.</text>
</comment>
<dbReference type="Proteomes" id="UP000617743">
    <property type="component" value="Unassembled WGS sequence"/>
</dbReference>
<evidence type="ECO:0000313" key="6">
    <source>
        <dbReference type="EMBL" id="GGX07394.1"/>
    </source>
</evidence>
<dbReference type="PANTHER" id="PTHR43585">
    <property type="entry name" value="FUMIPYRROLE BIOSYNTHESIS PROTEIN C"/>
    <property type="match status" value="1"/>
</dbReference>
<dbReference type="Pfam" id="PF18130">
    <property type="entry name" value="ATPgrasp_N"/>
    <property type="match status" value="1"/>
</dbReference>
<dbReference type="PANTHER" id="PTHR43585:SF2">
    <property type="entry name" value="ATP-GRASP ENZYME FSQD"/>
    <property type="match status" value="1"/>
</dbReference>
<dbReference type="PROSITE" id="PS50975">
    <property type="entry name" value="ATP_GRASP"/>
    <property type="match status" value="1"/>
</dbReference>
<keyword evidence="1" id="KW-0436">Ligase</keyword>
<dbReference type="InterPro" id="IPR040570">
    <property type="entry name" value="LAL_C2"/>
</dbReference>
<dbReference type="Gene3D" id="3.40.50.20">
    <property type="match status" value="1"/>
</dbReference>
<dbReference type="Pfam" id="PF13535">
    <property type="entry name" value="ATP-grasp_4"/>
    <property type="match status" value="1"/>
</dbReference>
<dbReference type="SUPFAM" id="SSF56059">
    <property type="entry name" value="Glutathione synthetase ATP-binding domain-like"/>
    <property type="match status" value="1"/>
</dbReference>
<organism evidence="6 7">
    <name type="scientific">Streptomyces lomondensis</name>
    <dbReference type="NCBI Taxonomy" id="68229"/>
    <lineage>
        <taxon>Bacteria</taxon>
        <taxon>Bacillati</taxon>
        <taxon>Actinomycetota</taxon>
        <taxon>Actinomycetes</taxon>
        <taxon>Kitasatosporales</taxon>
        <taxon>Streptomycetaceae</taxon>
        <taxon>Streptomyces</taxon>
    </lineage>
</organism>